<dbReference type="AlphaFoldDB" id="A0A1A8TUR8"/>
<reference evidence="1 2" key="1">
    <citation type="submission" date="2016-06" db="EMBL/GenBank/DDBJ databases">
        <authorList>
            <person name="Kjaerup R.B."/>
            <person name="Dalgaard T.S."/>
            <person name="Juul-Madsen H.R."/>
        </authorList>
    </citation>
    <scope>NUCLEOTIDE SEQUENCE [LARGE SCALE GENOMIC DNA]</scope>
    <source>
        <strain evidence="1 2">CECT 8886</strain>
    </source>
</reference>
<keyword evidence="2" id="KW-1185">Reference proteome</keyword>
<dbReference type="EMBL" id="FLOB01000015">
    <property type="protein sequence ID" value="SBS37004.1"/>
    <property type="molecule type" value="Genomic_DNA"/>
</dbReference>
<accession>A0A1A8TUR8</accession>
<organism evidence="1 2">
    <name type="scientific">Marinomonas spartinae</name>
    <dbReference type="NCBI Taxonomy" id="1792290"/>
    <lineage>
        <taxon>Bacteria</taxon>
        <taxon>Pseudomonadati</taxon>
        <taxon>Pseudomonadota</taxon>
        <taxon>Gammaproteobacteria</taxon>
        <taxon>Oceanospirillales</taxon>
        <taxon>Oceanospirillaceae</taxon>
        <taxon>Marinomonas</taxon>
    </lineage>
</organism>
<dbReference type="Proteomes" id="UP000092544">
    <property type="component" value="Unassembled WGS sequence"/>
</dbReference>
<sequence length="55" mass="6480">MIIDLNGWPRPTHQKRYFSKDNDTITLSVSYFNFSTAKILLEYNSILATKKQDQK</sequence>
<name>A0A1A8TUR8_9GAMM</name>
<protein>
    <submittedName>
        <fullName evidence="1">Uncharacterized protein</fullName>
    </submittedName>
</protein>
<evidence type="ECO:0000313" key="1">
    <source>
        <dbReference type="EMBL" id="SBS37004.1"/>
    </source>
</evidence>
<gene>
    <name evidence="1" type="ORF">MSP8886_03938</name>
</gene>
<proteinExistence type="predicted"/>
<evidence type="ECO:0000313" key="2">
    <source>
        <dbReference type="Proteomes" id="UP000092544"/>
    </source>
</evidence>